<dbReference type="InterPro" id="IPR011989">
    <property type="entry name" value="ARM-like"/>
</dbReference>
<evidence type="ECO:0000259" key="6">
    <source>
        <dbReference type="Pfam" id="PF01602"/>
    </source>
</evidence>
<feature type="domain" description="Clathrin/coatomer adaptor adaptin-like N-terminal" evidence="6">
    <location>
        <begin position="34"/>
        <end position="154"/>
    </location>
</feature>
<dbReference type="InterPro" id="IPR026739">
    <property type="entry name" value="AP_beta"/>
</dbReference>
<evidence type="ECO:0000256" key="2">
    <source>
        <dbReference type="ARBA" id="ARBA00006613"/>
    </source>
</evidence>
<comment type="caution">
    <text evidence="7">The sequence shown here is derived from an EMBL/GenBank/DDBJ whole genome shotgun (WGS) entry which is preliminary data.</text>
</comment>
<evidence type="ECO:0000256" key="3">
    <source>
        <dbReference type="ARBA" id="ARBA00022448"/>
    </source>
</evidence>
<dbReference type="InterPro" id="IPR002553">
    <property type="entry name" value="Clathrin/coatomer_adapt-like_N"/>
</dbReference>
<protein>
    <recommendedName>
        <fullName evidence="6">Clathrin/coatomer adaptor adaptin-like N-terminal domain-containing protein</fullName>
    </recommendedName>
</protein>
<dbReference type="GO" id="GO:0030117">
    <property type="term" value="C:membrane coat"/>
    <property type="evidence" value="ECO:0007669"/>
    <property type="project" value="InterPro"/>
</dbReference>
<dbReference type="Pfam" id="PF01602">
    <property type="entry name" value="Adaptin_N"/>
    <property type="match status" value="1"/>
</dbReference>
<comment type="subcellular location">
    <subcellularLocation>
        <location evidence="1">Endomembrane system</location>
    </subcellularLocation>
</comment>
<gene>
    <name evidence="7" type="ORF">EVOR1521_LOCUS14241</name>
</gene>
<comment type="similarity">
    <text evidence="2">Belongs to the adaptor complexes large subunit family.</text>
</comment>
<keyword evidence="5" id="KW-0472">Membrane</keyword>
<reference evidence="7" key="1">
    <citation type="submission" date="2023-08" db="EMBL/GenBank/DDBJ databases">
        <authorList>
            <person name="Chen Y."/>
            <person name="Shah S."/>
            <person name="Dougan E. K."/>
            <person name="Thang M."/>
            <person name="Chan C."/>
        </authorList>
    </citation>
    <scope>NUCLEOTIDE SEQUENCE</scope>
</reference>
<dbReference type="AlphaFoldDB" id="A0AA36MYN6"/>
<keyword evidence="8" id="KW-1185">Reference proteome</keyword>
<proteinExistence type="inferred from homology"/>
<dbReference type="GO" id="GO:0006886">
    <property type="term" value="P:intracellular protein transport"/>
    <property type="evidence" value="ECO:0007669"/>
    <property type="project" value="InterPro"/>
</dbReference>
<dbReference type="EMBL" id="CAUJNA010001669">
    <property type="protein sequence ID" value="CAJ1388350.1"/>
    <property type="molecule type" value="Genomic_DNA"/>
</dbReference>
<dbReference type="InterPro" id="IPR016024">
    <property type="entry name" value="ARM-type_fold"/>
</dbReference>
<organism evidence="7 8">
    <name type="scientific">Effrenium voratum</name>
    <dbReference type="NCBI Taxonomy" id="2562239"/>
    <lineage>
        <taxon>Eukaryota</taxon>
        <taxon>Sar</taxon>
        <taxon>Alveolata</taxon>
        <taxon>Dinophyceae</taxon>
        <taxon>Suessiales</taxon>
        <taxon>Symbiodiniaceae</taxon>
        <taxon>Effrenium</taxon>
    </lineage>
</organism>
<evidence type="ECO:0000313" key="8">
    <source>
        <dbReference type="Proteomes" id="UP001178507"/>
    </source>
</evidence>
<dbReference type="SUPFAM" id="SSF48371">
    <property type="entry name" value="ARM repeat"/>
    <property type="match status" value="1"/>
</dbReference>
<name>A0AA36MYN6_9DINO</name>
<keyword evidence="3" id="KW-0813">Transport</keyword>
<evidence type="ECO:0000313" key="7">
    <source>
        <dbReference type="EMBL" id="CAJ1388350.1"/>
    </source>
</evidence>
<evidence type="ECO:0000256" key="5">
    <source>
        <dbReference type="ARBA" id="ARBA00023136"/>
    </source>
</evidence>
<dbReference type="Gene3D" id="1.25.10.10">
    <property type="entry name" value="Leucine-rich Repeat Variant"/>
    <property type="match status" value="1"/>
</dbReference>
<evidence type="ECO:0000256" key="1">
    <source>
        <dbReference type="ARBA" id="ARBA00004308"/>
    </source>
</evidence>
<dbReference type="GO" id="GO:0012505">
    <property type="term" value="C:endomembrane system"/>
    <property type="evidence" value="ECO:0007669"/>
    <property type="project" value="UniProtKB-SubCell"/>
</dbReference>
<dbReference type="Proteomes" id="UP001178507">
    <property type="component" value="Unassembled WGS sequence"/>
</dbReference>
<evidence type="ECO:0000256" key="4">
    <source>
        <dbReference type="ARBA" id="ARBA00022927"/>
    </source>
</evidence>
<dbReference type="PANTHER" id="PTHR11134">
    <property type="entry name" value="ADAPTOR COMPLEX SUBUNIT BETA FAMILY MEMBER"/>
    <property type="match status" value="1"/>
</dbReference>
<accession>A0AA36MYN6</accession>
<keyword evidence="4" id="KW-0653">Protein transport</keyword>
<sequence>MAAQGGQIMEKASAGVREIFSALSTSEVRYFDQERYSESELRKGLSDSITERKIDAMKRILAAVSVGRDASALFPDVVKNVSFSSIELKKLIYIYLVQYAENNRELALLSINSFQKDLSNQSQQIRASALRAMASIKVLEVIQLVMVAVRTAAGDSFRPRKCLGSPRVMQ</sequence>
<dbReference type="GO" id="GO:0016192">
    <property type="term" value="P:vesicle-mediated transport"/>
    <property type="evidence" value="ECO:0007669"/>
    <property type="project" value="InterPro"/>
</dbReference>